<dbReference type="InterPro" id="IPR036388">
    <property type="entry name" value="WH-like_DNA-bd_sf"/>
</dbReference>
<dbReference type="Pfam" id="PF07729">
    <property type="entry name" value="FCD"/>
    <property type="match status" value="1"/>
</dbReference>
<dbReference type="Proteomes" id="UP001229244">
    <property type="component" value="Unassembled WGS sequence"/>
</dbReference>
<feature type="domain" description="HTH gntR-type" evidence="4">
    <location>
        <begin position="15"/>
        <end position="82"/>
    </location>
</feature>
<reference evidence="5" key="1">
    <citation type="submission" date="2023-07" db="EMBL/GenBank/DDBJ databases">
        <title>Genomic Encyclopedia of Type Strains, Phase IV (KMG-IV): sequencing the most valuable type-strain genomes for metagenomic binning, comparative biology and taxonomic classification.</title>
        <authorList>
            <person name="Goeker M."/>
        </authorList>
    </citation>
    <scope>NUCLEOTIDE SEQUENCE</scope>
    <source>
        <strain evidence="5">DSM 21202</strain>
    </source>
</reference>
<keyword evidence="6" id="KW-1185">Reference proteome</keyword>
<keyword evidence="3" id="KW-0804">Transcription</keyword>
<dbReference type="PROSITE" id="PS50949">
    <property type="entry name" value="HTH_GNTR"/>
    <property type="match status" value="1"/>
</dbReference>
<dbReference type="Pfam" id="PF00392">
    <property type="entry name" value="GntR"/>
    <property type="match status" value="1"/>
</dbReference>
<protein>
    <submittedName>
        <fullName evidence="5">DNA-binding GntR family transcriptional regulator</fullName>
    </submittedName>
</protein>
<keyword evidence="1" id="KW-0805">Transcription regulation</keyword>
<dbReference type="RefSeq" id="WP_306884186.1">
    <property type="nucleotide sequence ID" value="NZ_JAUSUL010000001.1"/>
</dbReference>
<evidence type="ECO:0000256" key="1">
    <source>
        <dbReference type="ARBA" id="ARBA00023015"/>
    </source>
</evidence>
<organism evidence="5 6">
    <name type="scientific">Amorphus orientalis</name>
    <dbReference type="NCBI Taxonomy" id="649198"/>
    <lineage>
        <taxon>Bacteria</taxon>
        <taxon>Pseudomonadati</taxon>
        <taxon>Pseudomonadota</taxon>
        <taxon>Alphaproteobacteria</taxon>
        <taxon>Hyphomicrobiales</taxon>
        <taxon>Amorphaceae</taxon>
        <taxon>Amorphus</taxon>
    </lineage>
</organism>
<dbReference type="InterPro" id="IPR011711">
    <property type="entry name" value="GntR_C"/>
</dbReference>
<evidence type="ECO:0000259" key="4">
    <source>
        <dbReference type="PROSITE" id="PS50949"/>
    </source>
</evidence>
<evidence type="ECO:0000313" key="5">
    <source>
        <dbReference type="EMBL" id="MDQ0314411.1"/>
    </source>
</evidence>
<dbReference type="SUPFAM" id="SSF46785">
    <property type="entry name" value="Winged helix' DNA-binding domain"/>
    <property type="match status" value="1"/>
</dbReference>
<comment type="caution">
    <text evidence="5">The sequence shown here is derived from an EMBL/GenBank/DDBJ whole genome shotgun (WGS) entry which is preliminary data.</text>
</comment>
<dbReference type="Gene3D" id="1.10.10.10">
    <property type="entry name" value="Winged helix-like DNA-binding domain superfamily/Winged helix DNA-binding domain"/>
    <property type="match status" value="1"/>
</dbReference>
<dbReference type="InterPro" id="IPR000524">
    <property type="entry name" value="Tscrpt_reg_HTH_GntR"/>
</dbReference>
<dbReference type="Gene3D" id="1.20.120.530">
    <property type="entry name" value="GntR ligand-binding domain-like"/>
    <property type="match status" value="1"/>
</dbReference>
<accession>A0AAE4AQS4</accession>
<dbReference type="SMART" id="SM00895">
    <property type="entry name" value="FCD"/>
    <property type="match status" value="1"/>
</dbReference>
<sequence length="236" mass="27033">MTDVIHHARYDGPEKTFAERAYRLIREDIVGGVLEPGLKLKIQMLQERYDIGAGPLREALARLSSDQLVELEGQRGCRVALMSAKDAREIGDLRKVLEAQALQQSIPAGDDAWETAVITAYHRLEQIERRLNQGISDLPEWEMRNQQFHKALVAACDSRRLHWMRQLMFDQHERYRRLSRVKTVRTRDINEEHRALFEAAVDRDVDKAVAVIGVHVQRTTDAVLAALAQQDPVIKP</sequence>
<evidence type="ECO:0000313" key="6">
    <source>
        <dbReference type="Proteomes" id="UP001229244"/>
    </source>
</evidence>
<dbReference type="PANTHER" id="PTHR43537:SF20">
    <property type="entry name" value="HTH-TYPE TRANSCRIPTIONAL REPRESSOR GLAR"/>
    <property type="match status" value="1"/>
</dbReference>
<dbReference type="InterPro" id="IPR036390">
    <property type="entry name" value="WH_DNA-bd_sf"/>
</dbReference>
<dbReference type="AlphaFoldDB" id="A0AAE4AQS4"/>
<dbReference type="GO" id="GO:0003677">
    <property type="term" value="F:DNA binding"/>
    <property type="evidence" value="ECO:0007669"/>
    <property type="project" value="UniProtKB-KW"/>
</dbReference>
<proteinExistence type="predicted"/>
<gene>
    <name evidence="5" type="ORF">J2S73_000848</name>
</gene>
<dbReference type="EMBL" id="JAUSUL010000001">
    <property type="protein sequence ID" value="MDQ0314411.1"/>
    <property type="molecule type" value="Genomic_DNA"/>
</dbReference>
<evidence type="ECO:0000256" key="2">
    <source>
        <dbReference type="ARBA" id="ARBA00023125"/>
    </source>
</evidence>
<dbReference type="SUPFAM" id="SSF48008">
    <property type="entry name" value="GntR ligand-binding domain-like"/>
    <property type="match status" value="1"/>
</dbReference>
<keyword evidence="2 5" id="KW-0238">DNA-binding</keyword>
<evidence type="ECO:0000256" key="3">
    <source>
        <dbReference type="ARBA" id="ARBA00023163"/>
    </source>
</evidence>
<name>A0AAE4AQS4_9HYPH</name>
<dbReference type="SMART" id="SM00345">
    <property type="entry name" value="HTH_GNTR"/>
    <property type="match status" value="1"/>
</dbReference>
<dbReference type="GO" id="GO:0003700">
    <property type="term" value="F:DNA-binding transcription factor activity"/>
    <property type="evidence" value="ECO:0007669"/>
    <property type="project" value="InterPro"/>
</dbReference>
<dbReference type="InterPro" id="IPR008920">
    <property type="entry name" value="TF_FadR/GntR_C"/>
</dbReference>
<dbReference type="PANTHER" id="PTHR43537">
    <property type="entry name" value="TRANSCRIPTIONAL REGULATOR, GNTR FAMILY"/>
    <property type="match status" value="1"/>
</dbReference>